<evidence type="ECO:0000313" key="1">
    <source>
        <dbReference type="EMBL" id="KAJ9082308.1"/>
    </source>
</evidence>
<reference evidence="1" key="1">
    <citation type="submission" date="2022-04" db="EMBL/GenBank/DDBJ databases">
        <title>Genome of the entomopathogenic fungus Entomophthora muscae.</title>
        <authorList>
            <person name="Elya C."/>
            <person name="Lovett B.R."/>
            <person name="Lee E."/>
            <person name="Macias A.M."/>
            <person name="Hajek A.E."/>
            <person name="De Bivort B.L."/>
            <person name="Kasson M.T."/>
            <person name="De Fine Licht H.H."/>
            <person name="Stajich J.E."/>
        </authorList>
    </citation>
    <scope>NUCLEOTIDE SEQUENCE</scope>
    <source>
        <strain evidence="1">Berkeley</strain>
    </source>
</reference>
<accession>A0ACC2U627</accession>
<organism evidence="1 2">
    <name type="scientific">Entomophthora muscae</name>
    <dbReference type="NCBI Taxonomy" id="34485"/>
    <lineage>
        <taxon>Eukaryota</taxon>
        <taxon>Fungi</taxon>
        <taxon>Fungi incertae sedis</taxon>
        <taxon>Zoopagomycota</taxon>
        <taxon>Entomophthoromycotina</taxon>
        <taxon>Entomophthoromycetes</taxon>
        <taxon>Entomophthorales</taxon>
        <taxon>Entomophthoraceae</taxon>
        <taxon>Entomophthora</taxon>
    </lineage>
</organism>
<protein>
    <submittedName>
        <fullName evidence="1">Uncharacterized protein</fullName>
    </submittedName>
</protein>
<evidence type="ECO:0000313" key="2">
    <source>
        <dbReference type="Proteomes" id="UP001165960"/>
    </source>
</evidence>
<proteinExistence type="predicted"/>
<dbReference type="EMBL" id="QTSX02001436">
    <property type="protein sequence ID" value="KAJ9082308.1"/>
    <property type="molecule type" value="Genomic_DNA"/>
</dbReference>
<comment type="caution">
    <text evidence="1">The sequence shown here is derived from an EMBL/GenBank/DDBJ whole genome shotgun (WGS) entry which is preliminary data.</text>
</comment>
<gene>
    <name evidence="1" type="ORF">DSO57_1005758</name>
</gene>
<dbReference type="Proteomes" id="UP001165960">
    <property type="component" value="Unassembled WGS sequence"/>
</dbReference>
<keyword evidence="2" id="KW-1185">Reference proteome</keyword>
<sequence>MNAISHQSTVFPHFEAENSMPFTDNRPAKDTDAEEDDQGWSASDAFLAFGLIYALLL</sequence>
<name>A0ACC2U627_9FUNG</name>